<dbReference type="Proteomes" id="UP001499988">
    <property type="component" value="Unassembled WGS sequence"/>
</dbReference>
<gene>
    <name evidence="6" type="ORF">GCM10023333_14990</name>
</gene>
<dbReference type="PANTHER" id="PTHR47506:SF6">
    <property type="entry name" value="HTH-TYPE TRANSCRIPTIONAL REPRESSOR NEMR"/>
    <property type="match status" value="1"/>
</dbReference>
<evidence type="ECO:0000256" key="2">
    <source>
        <dbReference type="ARBA" id="ARBA00023125"/>
    </source>
</evidence>
<organism evidence="6 7">
    <name type="scientific">Ferrimonas pelagia</name>
    <dbReference type="NCBI Taxonomy" id="1177826"/>
    <lineage>
        <taxon>Bacteria</taxon>
        <taxon>Pseudomonadati</taxon>
        <taxon>Pseudomonadota</taxon>
        <taxon>Gammaproteobacteria</taxon>
        <taxon>Alteromonadales</taxon>
        <taxon>Ferrimonadaceae</taxon>
        <taxon>Ferrimonas</taxon>
    </lineage>
</organism>
<dbReference type="PROSITE" id="PS50977">
    <property type="entry name" value="HTH_TETR_2"/>
    <property type="match status" value="1"/>
</dbReference>
<evidence type="ECO:0000259" key="5">
    <source>
        <dbReference type="PROSITE" id="PS50977"/>
    </source>
</evidence>
<feature type="domain" description="HTH tetR-type" evidence="5">
    <location>
        <begin position="8"/>
        <end position="68"/>
    </location>
</feature>
<evidence type="ECO:0000256" key="3">
    <source>
        <dbReference type="ARBA" id="ARBA00023163"/>
    </source>
</evidence>
<name>A0ABP9EKP6_9GAMM</name>
<proteinExistence type="predicted"/>
<keyword evidence="3" id="KW-0804">Transcription</keyword>
<protein>
    <recommendedName>
        <fullName evidence="5">HTH tetR-type domain-containing protein</fullName>
    </recommendedName>
</protein>
<dbReference type="PRINTS" id="PR00455">
    <property type="entry name" value="HTHTETR"/>
</dbReference>
<reference evidence="7" key="1">
    <citation type="journal article" date="2019" name="Int. J. Syst. Evol. Microbiol.">
        <title>The Global Catalogue of Microorganisms (GCM) 10K type strain sequencing project: providing services to taxonomists for standard genome sequencing and annotation.</title>
        <authorList>
            <consortium name="The Broad Institute Genomics Platform"/>
            <consortium name="The Broad Institute Genome Sequencing Center for Infectious Disease"/>
            <person name="Wu L."/>
            <person name="Ma J."/>
        </authorList>
    </citation>
    <scope>NUCLEOTIDE SEQUENCE [LARGE SCALE GENOMIC DNA]</scope>
    <source>
        <strain evidence="7">JCM 18401</strain>
    </source>
</reference>
<evidence type="ECO:0000313" key="7">
    <source>
        <dbReference type="Proteomes" id="UP001499988"/>
    </source>
</evidence>
<feature type="DNA-binding region" description="H-T-H motif" evidence="4">
    <location>
        <begin position="31"/>
        <end position="50"/>
    </location>
</feature>
<dbReference type="InterPro" id="IPR001647">
    <property type="entry name" value="HTH_TetR"/>
</dbReference>
<dbReference type="RefSeq" id="WP_345334731.1">
    <property type="nucleotide sequence ID" value="NZ_BAABJZ010000022.1"/>
</dbReference>
<keyword evidence="7" id="KW-1185">Reference proteome</keyword>
<dbReference type="SUPFAM" id="SSF46689">
    <property type="entry name" value="Homeodomain-like"/>
    <property type="match status" value="1"/>
</dbReference>
<dbReference type="PANTHER" id="PTHR47506">
    <property type="entry name" value="TRANSCRIPTIONAL REGULATORY PROTEIN"/>
    <property type="match status" value="1"/>
</dbReference>
<comment type="caution">
    <text evidence="6">The sequence shown here is derived from an EMBL/GenBank/DDBJ whole genome shotgun (WGS) entry which is preliminary data.</text>
</comment>
<dbReference type="InterPro" id="IPR009057">
    <property type="entry name" value="Homeodomain-like_sf"/>
</dbReference>
<dbReference type="Gene3D" id="1.10.357.10">
    <property type="entry name" value="Tetracycline Repressor, domain 2"/>
    <property type="match status" value="1"/>
</dbReference>
<sequence length="238" mass="26755">MSKASTLEEKKEKILDLAAAALTQHGAIGFRFSDLAKQAGCSNTTLYKIFSSKEDLLVELFTLNMKHANTLVEQALELQEVSLRSRLLLAYLIEPCWSVTNQNTTIWINFIANHNSLVHQANGDKIQTLRATLRRNSSLLNAAWQQAVTSGELISDIESAFNVQKRIVMAQRGAISLMNNYFMQEEESFNLSGLHDNIANQMAQLSWSPDVVETPVELLLERHFTELHQTLFCDESVG</sequence>
<evidence type="ECO:0000256" key="1">
    <source>
        <dbReference type="ARBA" id="ARBA00023015"/>
    </source>
</evidence>
<evidence type="ECO:0000313" key="6">
    <source>
        <dbReference type="EMBL" id="GAA4881869.1"/>
    </source>
</evidence>
<evidence type="ECO:0000256" key="4">
    <source>
        <dbReference type="PROSITE-ProRule" id="PRU00335"/>
    </source>
</evidence>
<dbReference type="Pfam" id="PF00440">
    <property type="entry name" value="TetR_N"/>
    <property type="match status" value="1"/>
</dbReference>
<dbReference type="EMBL" id="BAABJZ010000022">
    <property type="protein sequence ID" value="GAA4881869.1"/>
    <property type="molecule type" value="Genomic_DNA"/>
</dbReference>
<keyword evidence="1" id="KW-0805">Transcription regulation</keyword>
<accession>A0ABP9EKP6</accession>
<keyword evidence="2 4" id="KW-0238">DNA-binding</keyword>